<protein>
    <submittedName>
        <fullName evidence="2">Uncharacterized protein</fullName>
    </submittedName>
</protein>
<evidence type="ECO:0000313" key="2">
    <source>
        <dbReference type="EMBL" id="RKH07054.1"/>
    </source>
</evidence>
<dbReference type="EMBL" id="RAWE01000006">
    <property type="protein sequence ID" value="RKH07054.1"/>
    <property type="molecule type" value="Genomic_DNA"/>
</dbReference>
<keyword evidence="3" id="KW-1185">Reference proteome</keyword>
<dbReference type="Gene3D" id="3.30.565.10">
    <property type="entry name" value="Histidine kinase-like ATPase, C-terminal domain"/>
    <property type="match status" value="1"/>
</dbReference>
<dbReference type="Proteomes" id="UP000268313">
    <property type="component" value="Unassembled WGS sequence"/>
</dbReference>
<gene>
    <name evidence="2" type="ORF">D7X32_02990</name>
</gene>
<sequence length="629" mass="70009">MQSAGTQHFVERTYREGGVFQWARETLMNALEAGARHVEYGIEWQAVERKGVYRRVIADDGKGMGPEELEEFFNTFGGGSKPIGEAAENFGVGSKTSLLPWNRYGLVVVSWVEGQEPSMVWLQQDPETGEYGLKIWSVELDDGTQSNETTIRPYLDEAHGCDWAAVRPDWMGAHGTVIVLLGNEPTDDTVLGDPTRDEKGVHGVAKYLNHRIWEVPKDVDVKVDVLQSDLKENWPRSALEARPKEPRATIRRTVRGARHWIEYTRNHEGGRLADSGTVPLDDGTRAHWFLWSGERPNIHGYAPQHGFIAALYKNELYNHQTHHSPYRALGVSATPVRQRLWVVFEPRAFDKETKTGVFPTTDRNALKLRGGSGTSDELPMSEWANAFADKMPESVRKALADTRLGDARGIEDEAWRNRLLERFGSRWKMTKLSARKEGPESVQPIQKGGRQLTLPGTPAATRSPRVATSAPTKNPRGPENLGASPGPSSARSTRVGGGLPHCRTVKASDMDNPGYLAAWQPRDPQCPNGVVLLNIEHPVLAQQIAYHQSQYPDHFAEQVQQEVVNVYQEMAISKIAHSEGMRSFLPSREVEQGLRTPQALTLALLGLVGEDILIQNRLRGTLGKARSNG</sequence>
<dbReference type="SUPFAM" id="SSF55874">
    <property type="entry name" value="ATPase domain of HSP90 chaperone/DNA topoisomerase II/histidine kinase"/>
    <property type="match status" value="1"/>
</dbReference>
<reference evidence="3" key="1">
    <citation type="submission" date="2018-09" db="EMBL/GenBank/DDBJ databases">
        <authorList>
            <person name="Livingstone P.G."/>
            <person name="Whitworth D.E."/>
        </authorList>
    </citation>
    <scope>NUCLEOTIDE SEQUENCE [LARGE SCALE GENOMIC DNA]</scope>
    <source>
        <strain evidence="3">CA043D</strain>
    </source>
</reference>
<name>A0A3A8KYJ1_9BACT</name>
<dbReference type="AlphaFoldDB" id="A0A3A8KYJ1"/>
<feature type="region of interest" description="Disordered" evidence="1">
    <location>
        <begin position="431"/>
        <end position="499"/>
    </location>
</feature>
<comment type="caution">
    <text evidence="2">The sequence shown here is derived from an EMBL/GenBank/DDBJ whole genome shotgun (WGS) entry which is preliminary data.</text>
</comment>
<evidence type="ECO:0000313" key="3">
    <source>
        <dbReference type="Proteomes" id="UP000268313"/>
    </source>
</evidence>
<proteinExistence type="predicted"/>
<evidence type="ECO:0000256" key="1">
    <source>
        <dbReference type="SAM" id="MobiDB-lite"/>
    </source>
</evidence>
<organism evidence="2 3">
    <name type="scientific">Corallococcus carmarthensis</name>
    <dbReference type="NCBI Taxonomy" id="2316728"/>
    <lineage>
        <taxon>Bacteria</taxon>
        <taxon>Pseudomonadati</taxon>
        <taxon>Myxococcota</taxon>
        <taxon>Myxococcia</taxon>
        <taxon>Myxococcales</taxon>
        <taxon>Cystobacterineae</taxon>
        <taxon>Myxococcaceae</taxon>
        <taxon>Corallococcus</taxon>
    </lineage>
</organism>
<accession>A0A3A8KYJ1</accession>
<dbReference type="InterPro" id="IPR036890">
    <property type="entry name" value="HATPase_C_sf"/>
</dbReference>